<feature type="region of interest" description="Disordered" evidence="1">
    <location>
        <begin position="1"/>
        <end position="71"/>
    </location>
</feature>
<proteinExistence type="predicted"/>
<gene>
    <name evidence="2" type="ORF">MHPYR_70166</name>
</gene>
<evidence type="ECO:0000313" key="2">
    <source>
        <dbReference type="EMBL" id="SBS79245.1"/>
    </source>
</evidence>
<organism evidence="2">
    <name type="scientific">uncultured Mycobacterium sp</name>
    <dbReference type="NCBI Taxonomy" id="171292"/>
    <lineage>
        <taxon>Bacteria</taxon>
        <taxon>Bacillati</taxon>
        <taxon>Actinomycetota</taxon>
        <taxon>Actinomycetes</taxon>
        <taxon>Mycobacteriales</taxon>
        <taxon>Mycobacteriaceae</taxon>
        <taxon>Mycobacterium</taxon>
        <taxon>environmental samples</taxon>
    </lineage>
</organism>
<name>A0A1Y5PKS1_9MYCO</name>
<reference evidence="2" key="1">
    <citation type="submission" date="2016-03" db="EMBL/GenBank/DDBJ databases">
        <authorList>
            <person name="Ploux O."/>
        </authorList>
    </citation>
    <scope>NUCLEOTIDE SEQUENCE</scope>
    <source>
        <strain evidence="2">UC10</strain>
    </source>
</reference>
<dbReference type="AlphaFoldDB" id="A0A1Y5PKS1"/>
<dbReference type="EMBL" id="FLQS01000067">
    <property type="protein sequence ID" value="SBS79245.1"/>
    <property type="molecule type" value="Genomic_DNA"/>
</dbReference>
<sequence>MAQRADLVGDHRAVAAAAVDRGADRQRPPAAQGRGTAPVQRHPAADPAVPAPRASRAQHRDLRSATAFGQRRRSRFPLTLSAVISQDILRAPPYYRTSEGVRRRAGGNSLLRSNVEPFDSCSRSGGHHGKCHH</sequence>
<accession>A0A1Y5PKS1</accession>
<feature type="region of interest" description="Disordered" evidence="1">
    <location>
        <begin position="93"/>
        <end position="133"/>
    </location>
</feature>
<evidence type="ECO:0000256" key="1">
    <source>
        <dbReference type="SAM" id="MobiDB-lite"/>
    </source>
</evidence>
<feature type="compositionally biased region" description="Low complexity" evidence="1">
    <location>
        <begin position="41"/>
        <end position="55"/>
    </location>
</feature>
<protein>
    <submittedName>
        <fullName evidence="2">Uncharacterized protein</fullName>
    </submittedName>
</protein>